<gene>
    <name evidence="8" type="ORF">MLAC_14840</name>
</gene>
<accession>A0A7I7NI14</accession>
<reference evidence="8 9" key="1">
    <citation type="journal article" date="2019" name="Emerg. Microbes Infect.">
        <title>Comprehensive subspecies identification of 175 nontuberculous mycobacteria species based on 7547 genomic profiles.</title>
        <authorList>
            <person name="Matsumoto Y."/>
            <person name="Kinjo T."/>
            <person name="Motooka D."/>
            <person name="Nabeya D."/>
            <person name="Jung N."/>
            <person name="Uechi K."/>
            <person name="Horii T."/>
            <person name="Iida T."/>
            <person name="Fujita J."/>
            <person name="Nakamura S."/>
        </authorList>
    </citation>
    <scope>NUCLEOTIDE SEQUENCE [LARGE SCALE GENOMIC DNA]</scope>
    <source>
        <strain evidence="8 9">JCM 15657</strain>
    </source>
</reference>
<feature type="domain" description="TM2" evidence="7">
    <location>
        <begin position="95"/>
        <end position="149"/>
    </location>
</feature>
<feature type="region of interest" description="Disordered" evidence="5">
    <location>
        <begin position="36"/>
        <end position="73"/>
    </location>
</feature>
<keyword evidence="3 6" id="KW-1133">Transmembrane helix</keyword>
<dbReference type="Pfam" id="PF05154">
    <property type="entry name" value="TM2"/>
    <property type="match status" value="1"/>
</dbReference>
<sequence>MAVPAEETAVGTVTAPRVAHHLARAAARRIWHAENVTDQSSGEGAQPGSPIPPPGYASGYPPPYPSYPQYPGSGGYYDPSAPFGRHPVTGQPYSDKSKTIAGLLQLLGLIGIVGIGRIYVGQTGLGIAQLLVGWLTCGLGAAIWGVIDAVLILTDNASDRWGRPLRDGT</sequence>
<comment type="subcellular location">
    <subcellularLocation>
        <location evidence="1">Membrane</location>
        <topology evidence="1">Multi-pass membrane protein</topology>
    </subcellularLocation>
</comment>
<evidence type="ECO:0000256" key="1">
    <source>
        <dbReference type="ARBA" id="ARBA00004141"/>
    </source>
</evidence>
<evidence type="ECO:0000256" key="3">
    <source>
        <dbReference type="ARBA" id="ARBA00022989"/>
    </source>
</evidence>
<evidence type="ECO:0000256" key="2">
    <source>
        <dbReference type="ARBA" id="ARBA00022692"/>
    </source>
</evidence>
<feature type="transmembrane region" description="Helical" evidence="6">
    <location>
        <begin position="100"/>
        <end position="120"/>
    </location>
</feature>
<feature type="compositionally biased region" description="Pro residues" evidence="5">
    <location>
        <begin position="49"/>
        <end position="68"/>
    </location>
</feature>
<dbReference type="InterPro" id="IPR007829">
    <property type="entry name" value="TM2"/>
</dbReference>
<evidence type="ECO:0000313" key="8">
    <source>
        <dbReference type="EMBL" id="BBX96190.1"/>
    </source>
</evidence>
<keyword evidence="9" id="KW-1185">Reference proteome</keyword>
<dbReference type="AlphaFoldDB" id="A0A7I7NI14"/>
<evidence type="ECO:0000256" key="4">
    <source>
        <dbReference type="ARBA" id="ARBA00023136"/>
    </source>
</evidence>
<evidence type="ECO:0000313" key="9">
    <source>
        <dbReference type="Proteomes" id="UP000466396"/>
    </source>
</evidence>
<protein>
    <recommendedName>
        <fullName evidence="7">TM2 domain-containing protein</fullName>
    </recommendedName>
</protein>
<dbReference type="Proteomes" id="UP000466396">
    <property type="component" value="Chromosome"/>
</dbReference>
<name>A0A7I7NI14_9MYCO</name>
<dbReference type="EMBL" id="AP022581">
    <property type="protein sequence ID" value="BBX96190.1"/>
    <property type="molecule type" value="Genomic_DNA"/>
</dbReference>
<keyword evidence="2 6" id="KW-0812">Transmembrane</keyword>
<dbReference type="OrthoDB" id="2004788at2"/>
<evidence type="ECO:0000259" key="7">
    <source>
        <dbReference type="Pfam" id="PF05154"/>
    </source>
</evidence>
<evidence type="ECO:0000256" key="5">
    <source>
        <dbReference type="SAM" id="MobiDB-lite"/>
    </source>
</evidence>
<feature type="transmembrane region" description="Helical" evidence="6">
    <location>
        <begin position="132"/>
        <end position="153"/>
    </location>
</feature>
<dbReference type="KEGG" id="mlj:MLAC_14840"/>
<organism evidence="8 9">
    <name type="scientific">Mycobacterium lacus</name>
    <dbReference type="NCBI Taxonomy" id="169765"/>
    <lineage>
        <taxon>Bacteria</taxon>
        <taxon>Bacillati</taxon>
        <taxon>Actinomycetota</taxon>
        <taxon>Actinomycetes</taxon>
        <taxon>Mycobacteriales</taxon>
        <taxon>Mycobacteriaceae</taxon>
        <taxon>Mycobacterium</taxon>
    </lineage>
</organism>
<dbReference type="GO" id="GO:0016020">
    <property type="term" value="C:membrane"/>
    <property type="evidence" value="ECO:0007669"/>
    <property type="project" value="UniProtKB-SubCell"/>
</dbReference>
<keyword evidence="4 6" id="KW-0472">Membrane</keyword>
<proteinExistence type="predicted"/>
<evidence type="ECO:0000256" key="6">
    <source>
        <dbReference type="SAM" id="Phobius"/>
    </source>
</evidence>